<keyword evidence="1" id="KW-1133">Transmembrane helix</keyword>
<evidence type="ECO:0000256" key="1">
    <source>
        <dbReference type="SAM" id="Phobius"/>
    </source>
</evidence>
<evidence type="ECO:0000313" key="3">
    <source>
        <dbReference type="Proteomes" id="UP001054837"/>
    </source>
</evidence>
<proteinExistence type="predicted"/>
<protein>
    <submittedName>
        <fullName evidence="2">Uncharacterized protein</fullName>
    </submittedName>
</protein>
<accession>A0AAV4UB01</accession>
<keyword evidence="1" id="KW-0472">Membrane</keyword>
<gene>
    <name evidence="2" type="ORF">CDAR_22431</name>
</gene>
<dbReference type="EMBL" id="BPLQ01011019">
    <property type="protein sequence ID" value="GIY54974.1"/>
    <property type="molecule type" value="Genomic_DNA"/>
</dbReference>
<evidence type="ECO:0000313" key="2">
    <source>
        <dbReference type="EMBL" id="GIY54974.1"/>
    </source>
</evidence>
<keyword evidence="3" id="KW-1185">Reference proteome</keyword>
<comment type="caution">
    <text evidence="2">The sequence shown here is derived from an EMBL/GenBank/DDBJ whole genome shotgun (WGS) entry which is preliminary data.</text>
</comment>
<dbReference type="Proteomes" id="UP001054837">
    <property type="component" value="Unassembled WGS sequence"/>
</dbReference>
<feature type="transmembrane region" description="Helical" evidence="1">
    <location>
        <begin position="85"/>
        <end position="105"/>
    </location>
</feature>
<sequence length="218" mass="24853">MGINMDINTDMPTNTVIVTNTAMDIATIMDISMVTNMDIPTNMVISMGMDIVTLKTMDILIIMDMGITTVILTIMDTVINMDMVISMGIAIIMVKLIIMATDTIMDMGMVTNMSINHWEPSLVLDSKLHHLDTIEMEQFPVIDWMLKFNMGTCYRKRKLVDLRNPLYNSTPKSNMSLFSMSEDMITFLSLDSLKLFGLPSDSIKYIYFIRFTLLELKR</sequence>
<name>A0AAV4UB01_9ARAC</name>
<organism evidence="2 3">
    <name type="scientific">Caerostris darwini</name>
    <dbReference type="NCBI Taxonomy" id="1538125"/>
    <lineage>
        <taxon>Eukaryota</taxon>
        <taxon>Metazoa</taxon>
        <taxon>Ecdysozoa</taxon>
        <taxon>Arthropoda</taxon>
        <taxon>Chelicerata</taxon>
        <taxon>Arachnida</taxon>
        <taxon>Araneae</taxon>
        <taxon>Araneomorphae</taxon>
        <taxon>Entelegynae</taxon>
        <taxon>Araneoidea</taxon>
        <taxon>Araneidae</taxon>
        <taxon>Caerostris</taxon>
    </lineage>
</organism>
<keyword evidence="1" id="KW-0812">Transmembrane</keyword>
<dbReference type="AlphaFoldDB" id="A0AAV4UB01"/>
<feature type="transmembrane region" description="Helical" evidence="1">
    <location>
        <begin position="59"/>
        <end position="79"/>
    </location>
</feature>
<reference evidence="2 3" key="1">
    <citation type="submission" date="2021-06" db="EMBL/GenBank/DDBJ databases">
        <title>Caerostris darwini draft genome.</title>
        <authorList>
            <person name="Kono N."/>
            <person name="Arakawa K."/>
        </authorList>
    </citation>
    <scope>NUCLEOTIDE SEQUENCE [LARGE SCALE GENOMIC DNA]</scope>
</reference>